<evidence type="ECO:0000313" key="2">
    <source>
        <dbReference type="EMBL" id="CAK0884804.1"/>
    </source>
</evidence>
<accession>A0ABN9WHA8</accession>
<keyword evidence="3" id="KW-1185">Reference proteome</keyword>
<organism evidence="2 3">
    <name type="scientific">Prorocentrum cordatum</name>
    <dbReference type="NCBI Taxonomy" id="2364126"/>
    <lineage>
        <taxon>Eukaryota</taxon>
        <taxon>Sar</taxon>
        <taxon>Alveolata</taxon>
        <taxon>Dinophyceae</taxon>
        <taxon>Prorocentrales</taxon>
        <taxon>Prorocentraceae</taxon>
        <taxon>Prorocentrum</taxon>
    </lineage>
</organism>
<feature type="region of interest" description="Disordered" evidence="1">
    <location>
        <begin position="27"/>
        <end position="56"/>
    </location>
</feature>
<proteinExistence type="predicted"/>
<protein>
    <submittedName>
        <fullName evidence="2">Uncharacterized protein</fullName>
    </submittedName>
</protein>
<evidence type="ECO:0000256" key="1">
    <source>
        <dbReference type="SAM" id="MobiDB-lite"/>
    </source>
</evidence>
<feature type="compositionally biased region" description="Low complexity" evidence="1">
    <location>
        <begin position="118"/>
        <end position="129"/>
    </location>
</feature>
<name>A0ABN9WHA8_9DINO</name>
<gene>
    <name evidence="2" type="ORF">PCOR1329_LOCUS66597</name>
</gene>
<sequence length="302" mass="33488">MRPLFRKELRSAFRWRPPSAVRWKKTSRGRPMRMARGLSSGRTCSGPVDAQLKPSMRPRHRECASCLVRWRRKPRESGFSSGRTRSSVTDMWQQPCRRSKYRDHASSVVRRRQKRGESVTSSGKTHSSSINIRKTQKSSRRISLMQARRTMVSNVFATLRTVTRSASFSKERQVERVVVIFTPACRIPNGFSTIGGSSATDTELRWWPPSTAAARRAPRAPSGGAENPRSSEAADVIVHNGERNLQRQGRRGRPSRTAAAWRTSRALAPASGAGSAACPTRACTSGAVRLAARGSQSSKVIS</sequence>
<comment type="caution">
    <text evidence="2">The sequence shown here is derived from an EMBL/GenBank/DDBJ whole genome shotgun (WGS) entry which is preliminary data.</text>
</comment>
<reference evidence="2" key="1">
    <citation type="submission" date="2023-10" db="EMBL/GenBank/DDBJ databases">
        <authorList>
            <person name="Chen Y."/>
            <person name="Shah S."/>
            <person name="Dougan E. K."/>
            <person name="Thang M."/>
            <person name="Chan C."/>
        </authorList>
    </citation>
    <scope>NUCLEOTIDE SEQUENCE [LARGE SCALE GENOMIC DNA]</scope>
</reference>
<feature type="compositionally biased region" description="Low complexity" evidence="1">
    <location>
        <begin position="212"/>
        <end position="225"/>
    </location>
</feature>
<feature type="region of interest" description="Disordered" evidence="1">
    <location>
        <begin position="74"/>
        <end position="141"/>
    </location>
</feature>
<feature type="compositionally biased region" description="Polar residues" evidence="1">
    <location>
        <begin position="78"/>
        <end position="92"/>
    </location>
</feature>
<feature type="region of interest" description="Disordered" evidence="1">
    <location>
        <begin position="212"/>
        <end position="234"/>
    </location>
</feature>
<evidence type="ECO:0000313" key="3">
    <source>
        <dbReference type="Proteomes" id="UP001189429"/>
    </source>
</evidence>
<dbReference type="Proteomes" id="UP001189429">
    <property type="component" value="Unassembled WGS sequence"/>
</dbReference>
<dbReference type="EMBL" id="CAUYUJ010018589">
    <property type="protein sequence ID" value="CAK0884804.1"/>
    <property type="molecule type" value="Genomic_DNA"/>
</dbReference>